<feature type="domain" description="HTH tetR-type" evidence="6">
    <location>
        <begin position="22"/>
        <end position="82"/>
    </location>
</feature>
<dbReference type="PROSITE" id="PS50977">
    <property type="entry name" value="HTH_TETR_2"/>
    <property type="match status" value="1"/>
</dbReference>
<protein>
    <submittedName>
        <fullName evidence="7">TetR family transcriptional regulator</fullName>
    </submittedName>
</protein>
<dbReference type="InterPro" id="IPR001647">
    <property type="entry name" value="HTH_TetR"/>
</dbReference>
<proteinExistence type="predicted"/>
<keyword evidence="8" id="KW-1185">Reference proteome</keyword>
<dbReference type="InterPro" id="IPR050109">
    <property type="entry name" value="HTH-type_TetR-like_transc_reg"/>
</dbReference>
<accession>A0A7K1LIC4</accession>
<evidence type="ECO:0000256" key="1">
    <source>
        <dbReference type="ARBA" id="ARBA00023015"/>
    </source>
</evidence>
<evidence type="ECO:0000256" key="2">
    <source>
        <dbReference type="ARBA" id="ARBA00023125"/>
    </source>
</evidence>
<feature type="region of interest" description="Disordered" evidence="5">
    <location>
        <begin position="1"/>
        <end position="23"/>
    </location>
</feature>
<dbReference type="GO" id="GO:0000976">
    <property type="term" value="F:transcription cis-regulatory region binding"/>
    <property type="evidence" value="ECO:0007669"/>
    <property type="project" value="TreeGrafter"/>
</dbReference>
<keyword evidence="1" id="KW-0805">Transcription regulation</keyword>
<evidence type="ECO:0000256" key="4">
    <source>
        <dbReference type="PROSITE-ProRule" id="PRU00335"/>
    </source>
</evidence>
<evidence type="ECO:0000313" key="7">
    <source>
        <dbReference type="EMBL" id="MUN54944.1"/>
    </source>
</evidence>
<dbReference type="GO" id="GO:0003700">
    <property type="term" value="F:DNA-binding transcription factor activity"/>
    <property type="evidence" value="ECO:0007669"/>
    <property type="project" value="TreeGrafter"/>
</dbReference>
<dbReference type="RefSeq" id="WP_129315060.1">
    <property type="nucleotide sequence ID" value="NZ_NOIQ01000003.1"/>
</dbReference>
<sequence length="223" mass="25482">MTESEPSDKDSRTEGLRERKRQETRRSIHEACLDLTEEHGLNGFTVDEAAARAGISRRTFFNYFSSKEDAIFDLEGEAIQDSYREKYLAGAYRSPDSSVVGEIIALRADIERSRLDSERPALMRRIRTVLTENPKLIDHFVKRAEANFQERSELLRQRHPHLTDAERAIALKTVEAVHHIYIEHLADTAGYGPDQLIQTYDDVARLGFLPMDDASDTTSKETQ</sequence>
<dbReference type="SUPFAM" id="SSF46689">
    <property type="entry name" value="Homeodomain-like"/>
    <property type="match status" value="1"/>
</dbReference>
<dbReference type="AlphaFoldDB" id="A0A7K1LIC4"/>
<dbReference type="InterPro" id="IPR009057">
    <property type="entry name" value="Homeodomain-like_sf"/>
</dbReference>
<dbReference type="PANTHER" id="PTHR30055">
    <property type="entry name" value="HTH-TYPE TRANSCRIPTIONAL REGULATOR RUTR"/>
    <property type="match status" value="1"/>
</dbReference>
<keyword evidence="3" id="KW-0804">Transcription</keyword>
<dbReference type="PANTHER" id="PTHR30055:SF234">
    <property type="entry name" value="HTH-TYPE TRANSCRIPTIONAL REGULATOR BETI"/>
    <property type="match status" value="1"/>
</dbReference>
<dbReference type="Pfam" id="PF00440">
    <property type="entry name" value="TetR_N"/>
    <property type="match status" value="1"/>
</dbReference>
<gene>
    <name evidence="7" type="ORF">GMA10_06920</name>
</gene>
<evidence type="ECO:0000256" key="5">
    <source>
        <dbReference type="SAM" id="MobiDB-lite"/>
    </source>
</evidence>
<dbReference type="Proteomes" id="UP000462152">
    <property type="component" value="Unassembled WGS sequence"/>
</dbReference>
<dbReference type="Gene3D" id="1.10.357.10">
    <property type="entry name" value="Tetracycline Repressor, domain 2"/>
    <property type="match status" value="1"/>
</dbReference>
<evidence type="ECO:0000259" key="6">
    <source>
        <dbReference type="PROSITE" id="PS50977"/>
    </source>
</evidence>
<comment type="caution">
    <text evidence="7">The sequence shown here is derived from an EMBL/GenBank/DDBJ whole genome shotgun (WGS) entry which is preliminary data.</text>
</comment>
<evidence type="ECO:0000256" key="3">
    <source>
        <dbReference type="ARBA" id="ARBA00023163"/>
    </source>
</evidence>
<keyword evidence="2 4" id="KW-0238">DNA-binding</keyword>
<organism evidence="7 8">
    <name type="scientific">Rothia koreensis</name>
    <dbReference type="NCBI Taxonomy" id="592378"/>
    <lineage>
        <taxon>Bacteria</taxon>
        <taxon>Bacillati</taxon>
        <taxon>Actinomycetota</taxon>
        <taxon>Actinomycetes</taxon>
        <taxon>Micrococcales</taxon>
        <taxon>Micrococcaceae</taxon>
        <taxon>Rothia</taxon>
    </lineage>
</organism>
<feature type="DNA-binding region" description="H-T-H motif" evidence="4">
    <location>
        <begin position="45"/>
        <end position="64"/>
    </location>
</feature>
<reference evidence="7 8" key="1">
    <citation type="submission" date="2019-12" db="EMBL/GenBank/DDBJ databases">
        <authorList>
            <person name="Li J."/>
            <person name="Shi Y."/>
            <person name="Xu G."/>
            <person name="Xiao D."/>
            <person name="Ran X."/>
        </authorList>
    </citation>
    <scope>NUCLEOTIDE SEQUENCE [LARGE SCALE GENOMIC DNA]</scope>
    <source>
        <strain evidence="7 8">JCM 15915</strain>
    </source>
</reference>
<evidence type="ECO:0000313" key="8">
    <source>
        <dbReference type="Proteomes" id="UP000462152"/>
    </source>
</evidence>
<dbReference type="OrthoDB" id="8688418at2"/>
<dbReference type="EMBL" id="WOGT01000003">
    <property type="protein sequence ID" value="MUN54944.1"/>
    <property type="molecule type" value="Genomic_DNA"/>
</dbReference>
<name>A0A7K1LIC4_9MICC</name>